<evidence type="ECO:0000256" key="1">
    <source>
        <dbReference type="ARBA" id="ARBA00004496"/>
    </source>
</evidence>
<feature type="region of interest" description="Disordered" evidence="6">
    <location>
        <begin position="910"/>
        <end position="940"/>
    </location>
</feature>
<dbReference type="AlphaFoldDB" id="A0A7C8PSM9"/>
<sequence length="970" mass="108697">MDLLETPCPRPANRRLKRRRPTSPDPNSSSLPTPSTTDLKSSRPRRSLTSLSILPKHRKIPISLVQKSAINKKPASQQPKSSIGTQSDTSIIQNTSLDESIGSQDESTILIHNRRMSLRSHTIPTSPILPRQDTNSSVLHADISAMDSTSSTIFPTSSPNSSSQSILTKPLAPPPKKRRRISEIVRRVAASAVTKATTSTTNTSKPRTSIARTTTTKPTTVKPTKVIDKKKILIKPKPAVETKKKTASAATTLRPALKSISRGMNPPSRPLPANDLKKQPSTLNRLRLQKTKSHSDSESFRKPLNPSRKPARKSASSYPPLLSTDQSLKPELYTSTAWLSTQETLLTQILDSILIEGTNRPTQPLGIIRKELLSLYNTDAYCLLQDRLKASILHGILKPPGESLSQYPKLSEDLGARDKFTKLFLESYNPLILRLCMEVVTGRLLNASTKVPTDLEIRKFFDTFFVDINDQNEEGGDEQWESYGANAHGTLRVWTETEVPSDKAWALRRTILRTLLLVRLIDDAKSSGIFGDLVFRRSSEVKSSEEVLVAVGKMVLPSLGNMAKGVKGCGYLLKVEQKSDEEYEYAIKNLRVDLRDGVRLAKVVELVLKEKVEGILMNPKSKGEKLVNVEKVISVLYRNGVVPLGTVRSKDVVDGHREVTLSLLWAVLVEKGVKYLVDFEEVEREVTRLQTKCKIVEAAKEDESGEEGLDKLETWVRIVAAGREIDVEKGIGGVMKNNVLEAVLEEYEPLIDGGNIVVTTIPTEKERRLKRQLKSFGCSDSFIKAFTPDGKTVVNSRFVLATLAFLASRVLSSTKITRSAVKIQQWWRAVEFRKNISRRVEELLREAEEHEAAIEEFRRKWAAKRIQKAWRIAVERKVTELVEIVVGIQALARGCLVRRKVDCRYKPGGKKAEKVEKQEEKKEDPYKLKKEEKKGKKGRRRIKHVEAFVEDNHDGGDIDIDIWQELADGE</sequence>
<dbReference type="GO" id="GO:0005516">
    <property type="term" value="F:calmodulin binding"/>
    <property type="evidence" value="ECO:0007669"/>
    <property type="project" value="UniProtKB-KW"/>
</dbReference>
<evidence type="ECO:0000256" key="2">
    <source>
        <dbReference type="ARBA" id="ARBA00022490"/>
    </source>
</evidence>
<dbReference type="EMBL" id="SOZJ01000004">
    <property type="protein sequence ID" value="TGJ67373.1"/>
    <property type="molecule type" value="Genomic_DNA"/>
</dbReference>
<keyword evidence="5" id="KW-0175">Coiled coil</keyword>
<evidence type="ECO:0000256" key="5">
    <source>
        <dbReference type="SAM" id="Coils"/>
    </source>
</evidence>
<proteinExistence type="predicted"/>
<organism evidence="7 8">
    <name type="scientific">Orbilia oligospora</name>
    <name type="common">Nematode-trapping fungus</name>
    <name type="synonym">Arthrobotrys oligospora</name>
    <dbReference type="NCBI Taxonomy" id="2813651"/>
    <lineage>
        <taxon>Eukaryota</taxon>
        <taxon>Fungi</taxon>
        <taxon>Dikarya</taxon>
        <taxon>Ascomycota</taxon>
        <taxon>Pezizomycotina</taxon>
        <taxon>Orbiliomycetes</taxon>
        <taxon>Orbiliales</taxon>
        <taxon>Orbiliaceae</taxon>
        <taxon>Orbilia</taxon>
    </lineage>
</organism>
<evidence type="ECO:0000256" key="4">
    <source>
        <dbReference type="ARBA" id="ARBA00022860"/>
    </source>
</evidence>
<dbReference type="GO" id="GO:0000278">
    <property type="term" value="P:mitotic cell cycle"/>
    <property type="evidence" value="ECO:0007669"/>
    <property type="project" value="TreeGrafter"/>
</dbReference>
<name>A0A7C8PSM9_ORBOL</name>
<accession>A0A7C8PSM9</accession>
<dbReference type="PANTHER" id="PTHR22706">
    <property type="entry name" value="ASSEMBLY FACTOR FOR SPINDLE MICROTUBULES"/>
    <property type="match status" value="1"/>
</dbReference>
<dbReference type="Gene3D" id="1.10.418.10">
    <property type="entry name" value="Calponin-like domain"/>
    <property type="match status" value="1"/>
</dbReference>
<dbReference type="InterPro" id="IPR051185">
    <property type="entry name" value="ASPM"/>
</dbReference>
<dbReference type="PANTHER" id="PTHR22706:SF1">
    <property type="entry name" value="ASSEMBLY FACTOR FOR SPINDLE MICROTUBULES"/>
    <property type="match status" value="1"/>
</dbReference>
<feature type="region of interest" description="Disordered" evidence="6">
    <location>
        <begin position="67"/>
        <end position="91"/>
    </location>
</feature>
<dbReference type="Pfam" id="PF00612">
    <property type="entry name" value="IQ"/>
    <property type="match status" value="1"/>
</dbReference>
<protein>
    <submittedName>
        <fullName evidence="7">Uncharacterized protein</fullName>
    </submittedName>
</protein>
<evidence type="ECO:0000313" key="7">
    <source>
        <dbReference type="EMBL" id="TGJ67373.1"/>
    </source>
</evidence>
<comment type="caution">
    <text evidence="7">The sequence shown here is derived from an EMBL/GenBank/DDBJ whole genome shotgun (WGS) entry which is preliminary data.</text>
</comment>
<dbReference type="GO" id="GO:0000922">
    <property type="term" value="C:spindle pole"/>
    <property type="evidence" value="ECO:0007669"/>
    <property type="project" value="TreeGrafter"/>
</dbReference>
<feature type="coiled-coil region" evidence="5">
    <location>
        <begin position="833"/>
        <end position="860"/>
    </location>
</feature>
<evidence type="ECO:0000313" key="8">
    <source>
        <dbReference type="Proteomes" id="UP000297595"/>
    </source>
</evidence>
<feature type="compositionally biased region" description="Basic and acidic residues" evidence="6">
    <location>
        <begin position="910"/>
        <end position="934"/>
    </location>
</feature>
<comment type="subcellular location">
    <subcellularLocation>
        <location evidence="1">Cytoplasm</location>
    </subcellularLocation>
</comment>
<dbReference type="InterPro" id="IPR001715">
    <property type="entry name" value="CH_dom"/>
</dbReference>
<keyword evidence="2" id="KW-0963">Cytoplasm</keyword>
<feature type="compositionally biased region" description="Low complexity" evidence="6">
    <location>
        <begin position="187"/>
        <end position="221"/>
    </location>
</feature>
<dbReference type="Proteomes" id="UP000297595">
    <property type="component" value="Unassembled WGS sequence"/>
</dbReference>
<dbReference type="GO" id="GO:0007051">
    <property type="term" value="P:spindle organization"/>
    <property type="evidence" value="ECO:0007669"/>
    <property type="project" value="TreeGrafter"/>
</dbReference>
<gene>
    <name evidence="7" type="ORF">EYR41_006506</name>
</gene>
<keyword evidence="3" id="KW-0677">Repeat</keyword>
<feature type="compositionally biased region" description="Low complexity" evidence="6">
    <location>
        <begin position="150"/>
        <end position="170"/>
    </location>
</feature>
<evidence type="ECO:0000256" key="3">
    <source>
        <dbReference type="ARBA" id="ARBA00022737"/>
    </source>
</evidence>
<feature type="region of interest" description="Disordered" evidence="6">
    <location>
        <begin position="238"/>
        <end position="322"/>
    </location>
</feature>
<dbReference type="InterPro" id="IPR000048">
    <property type="entry name" value="IQ_motif_EF-hand-BS"/>
</dbReference>
<feature type="region of interest" description="Disordered" evidence="6">
    <location>
        <begin position="1"/>
        <end position="54"/>
    </location>
</feature>
<dbReference type="PROSITE" id="PS50096">
    <property type="entry name" value="IQ"/>
    <property type="match status" value="2"/>
</dbReference>
<evidence type="ECO:0000256" key="6">
    <source>
        <dbReference type="SAM" id="MobiDB-lite"/>
    </source>
</evidence>
<feature type="compositionally biased region" description="Basic residues" evidence="6">
    <location>
        <begin position="12"/>
        <end position="21"/>
    </location>
</feature>
<dbReference type="PROSITE" id="PS50021">
    <property type="entry name" value="CH"/>
    <property type="match status" value="1"/>
</dbReference>
<dbReference type="GO" id="GO:0051295">
    <property type="term" value="P:establishment of meiotic spindle localization"/>
    <property type="evidence" value="ECO:0007669"/>
    <property type="project" value="TreeGrafter"/>
</dbReference>
<feature type="region of interest" description="Disordered" evidence="6">
    <location>
        <begin position="150"/>
        <end position="221"/>
    </location>
</feature>
<dbReference type="SUPFAM" id="SSF47576">
    <property type="entry name" value="Calponin-homology domain, CH-domain"/>
    <property type="match status" value="1"/>
</dbReference>
<dbReference type="GO" id="GO:0005737">
    <property type="term" value="C:cytoplasm"/>
    <property type="evidence" value="ECO:0007669"/>
    <property type="project" value="UniProtKB-SubCell"/>
</dbReference>
<dbReference type="InterPro" id="IPR036872">
    <property type="entry name" value="CH_dom_sf"/>
</dbReference>
<feature type="compositionally biased region" description="Low complexity" evidence="6">
    <location>
        <begin position="25"/>
        <end position="39"/>
    </location>
</feature>
<reference evidence="7 8" key="1">
    <citation type="submission" date="2019-03" db="EMBL/GenBank/DDBJ databases">
        <title>Nematode-trapping fungi genome.</title>
        <authorList>
            <person name="Vidal-Diez De Ulzurrun G."/>
        </authorList>
    </citation>
    <scope>NUCLEOTIDE SEQUENCE [LARGE SCALE GENOMIC DNA]</scope>
    <source>
        <strain evidence="7 8">TWF154</strain>
    </source>
</reference>
<keyword evidence="4" id="KW-0112">Calmodulin-binding</keyword>